<proteinExistence type="predicted"/>
<accession>A0A3P7KN66</accession>
<organism evidence="1 2">
    <name type="scientific">Strongylus vulgaris</name>
    <name type="common">Blood worm</name>
    <dbReference type="NCBI Taxonomy" id="40348"/>
    <lineage>
        <taxon>Eukaryota</taxon>
        <taxon>Metazoa</taxon>
        <taxon>Ecdysozoa</taxon>
        <taxon>Nematoda</taxon>
        <taxon>Chromadorea</taxon>
        <taxon>Rhabditida</taxon>
        <taxon>Rhabditina</taxon>
        <taxon>Rhabditomorpha</taxon>
        <taxon>Strongyloidea</taxon>
        <taxon>Strongylidae</taxon>
        <taxon>Strongylus</taxon>
    </lineage>
</organism>
<dbReference type="EMBL" id="UYYB01010157">
    <property type="protein sequence ID" value="VDM68842.1"/>
    <property type="molecule type" value="Genomic_DNA"/>
</dbReference>
<evidence type="ECO:0000313" key="2">
    <source>
        <dbReference type="Proteomes" id="UP000270094"/>
    </source>
</evidence>
<gene>
    <name evidence="1" type="ORF">SVUK_LOCUS3840</name>
</gene>
<dbReference type="OrthoDB" id="5828686at2759"/>
<evidence type="ECO:0000313" key="1">
    <source>
        <dbReference type="EMBL" id="VDM68842.1"/>
    </source>
</evidence>
<protein>
    <submittedName>
        <fullName evidence="1">Uncharacterized protein</fullName>
    </submittedName>
</protein>
<reference evidence="1 2" key="1">
    <citation type="submission" date="2018-11" db="EMBL/GenBank/DDBJ databases">
        <authorList>
            <consortium name="Pathogen Informatics"/>
        </authorList>
    </citation>
    <scope>NUCLEOTIDE SEQUENCE [LARGE SCALE GENOMIC DNA]</scope>
</reference>
<name>A0A3P7KN66_STRVU</name>
<sequence length="150" mass="16262">MAAITGGGRGLRSEMHCRFYLVNFEYCNDLPTAKSSASSLSVTNSPLSPTRAPHRLGVPAAPTQVQIPPLLSVFHRPLSLAPPQPCNTVGGCLFDRAMCTYVHPEDVPYANRFVRFKVGLSSFVRSRIPPGGSSVLETNTHMTEPHTVGR</sequence>
<dbReference type="Proteomes" id="UP000270094">
    <property type="component" value="Unassembled WGS sequence"/>
</dbReference>
<dbReference type="AlphaFoldDB" id="A0A3P7KN66"/>
<keyword evidence="2" id="KW-1185">Reference proteome</keyword>